<dbReference type="EMBL" id="SHLY01000001">
    <property type="protein sequence ID" value="TAA48176.1"/>
    <property type="molecule type" value="Genomic_DNA"/>
</dbReference>
<feature type="transmembrane region" description="Helical" evidence="1">
    <location>
        <begin position="56"/>
        <end position="77"/>
    </location>
</feature>
<keyword evidence="1" id="KW-0812">Transmembrane</keyword>
<feature type="transmembrane region" description="Helical" evidence="1">
    <location>
        <begin position="196"/>
        <end position="213"/>
    </location>
</feature>
<feature type="transmembrane region" description="Helical" evidence="1">
    <location>
        <begin position="164"/>
        <end position="184"/>
    </location>
</feature>
<keyword evidence="4" id="KW-1185">Reference proteome</keyword>
<keyword evidence="1" id="KW-1133">Transmembrane helix</keyword>
<protein>
    <submittedName>
        <fullName evidence="3">CPBP family intramembrane metalloprotease</fullName>
    </submittedName>
</protein>
<dbReference type="InterPro" id="IPR003675">
    <property type="entry name" value="Rce1/LyrA-like_dom"/>
</dbReference>
<keyword evidence="1" id="KW-0472">Membrane</keyword>
<organism evidence="3 4">
    <name type="scientific">Corallincola spongiicola</name>
    <dbReference type="NCBI Taxonomy" id="2520508"/>
    <lineage>
        <taxon>Bacteria</taxon>
        <taxon>Pseudomonadati</taxon>
        <taxon>Pseudomonadota</taxon>
        <taxon>Gammaproteobacteria</taxon>
        <taxon>Alteromonadales</taxon>
        <taxon>Psychromonadaceae</taxon>
        <taxon>Corallincola</taxon>
    </lineage>
</organism>
<dbReference type="Proteomes" id="UP000292544">
    <property type="component" value="Unassembled WGS sequence"/>
</dbReference>
<keyword evidence="3" id="KW-0482">Metalloprotease</keyword>
<accession>A0ABY1WTV6</accession>
<evidence type="ECO:0000256" key="1">
    <source>
        <dbReference type="SAM" id="Phobius"/>
    </source>
</evidence>
<feature type="domain" description="CAAX prenyl protease 2/Lysostaphin resistance protein A-like" evidence="2">
    <location>
        <begin position="163"/>
        <end position="253"/>
    </location>
</feature>
<keyword evidence="3" id="KW-0378">Hydrolase</keyword>
<dbReference type="Pfam" id="PF02517">
    <property type="entry name" value="Rce1-like"/>
    <property type="match status" value="1"/>
</dbReference>
<dbReference type="GO" id="GO:0008237">
    <property type="term" value="F:metallopeptidase activity"/>
    <property type="evidence" value="ECO:0007669"/>
    <property type="project" value="UniProtKB-KW"/>
</dbReference>
<keyword evidence="3" id="KW-0645">Protease</keyword>
<name>A0ABY1WTV6_9GAMM</name>
<proteinExistence type="predicted"/>
<feature type="transmembrane region" description="Helical" evidence="1">
    <location>
        <begin position="134"/>
        <end position="152"/>
    </location>
</feature>
<dbReference type="RefSeq" id="WP_130565640.1">
    <property type="nucleotide sequence ID" value="NZ_SHLY01000001.1"/>
</dbReference>
<comment type="caution">
    <text evidence="3">The sequence shown here is derived from an EMBL/GenBank/DDBJ whole genome shotgun (WGS) entry which is preliminary data.</text>
</comment>
<feature type="transmembrane region" description="Helical" evidence="1">
    <location>
        <begin position="244"/>
        <end position="262"/>
    </location>
</feature>
<evidence type="ECO:0000313" key="3">
    <source>
        <dbReference type="EMBL" id="TAA48176.1"/>
    </source>
</evidence>
<feature type="transmembrane region" description="Helical" evidence="1">
    <location>
        <begin position="12"/>
        <end position="44"/>
    </location>
</feature>
<evidence type="ECO:0000313" key="4">
    <source>
        <dbReference type="Proteomes" id="UP000292544"/>
    </source>
</evidence>
<sequence length="266" mass="29621">MANYPTLTHYSLIASLGLFTTALLLGAIDLYGLLASLTFLGLAHHLSRQSHGNNPLFVWSMLLISAALMLHLLPGFYNQPIWQQRLISSGAVPHSLTFNYDKLLIAIVLLPLLLTRDRQQTRAANSSKLGWQPIALITLSTVLATASAGYLMDVLDWDLKLPAQWYWFVLINIGITVTAEEVMFRGLLQHYLSKQLGRFGLVLAILTFAIAHIAGGWQWVILAGIAGLGYALAYHYYRNLVAPMFVHATVNLIHFFCLAYPMKISQ</sequence>
<gene>
    <name evidence="3" type="ORF">EXY25_02780</name>
</gene>
<reference evidence="4" key="1">
    <citation type="submission" date="2019-02" db="EMBL/GenBank/DDBJ databases">
        <title>Draft genome sequence of Muricauda sp. 176CP4-71.</title>
        <authorList>
            <person name="Park J.-S."/>
        </authorList>
    </citation>
    <scope>NUCLEOTIDE SEQUENCE [LARGE SCALE GENOMIC DNA]</scope>
    <source>
        <strain evidence="4">176GS2-150</strain>
    </source>
</reference>
<evidence type="ECO:0000259" key="2">
    <source>
        <dbReference type="Pfam" id="PF02517"/>
    </source>
</evidence>